<dbReference type="InterPro" id="IPR012347">
    <property type="entry name" value="Ferritin-like"/>
</dbReference>
<accession>A0A0A2XBH4</accession>
<dbReference type="Pfam" id="PF05138">
    <property type="entry name" value="PaaA_PaaC"/>
    <property type="match status" value="1"/>
</dbReference>
<dbReference type="InterPro" id="IPR007814">
    <property type="entry name" value="PaaA_PaaC"/>
</dbReference>
<dbReference type="SUPFAM" id="SSF47240">
    <property type="entry name" value="Ferritin-like"/>
    <property type="match status" value="1"/>
</dbReference>
<dbReference type="PANTHER" id="PTHR30458">
    <property type="entry name" value="PHENYLACETIC ACID DEGRADATION PROTEIN PAA"/>
    <property type="match status" value="1"/>
</dbReference>
<evidence type="ECO:0000313" key="1">
    <source>
        <dbReference type="EMBL" id="KGQ22519.1"/>
    </source>
</evidence>
<organism evidence="1 2">
    <name type="scientific">Thermus filiformis</name>
    <dbReference type="NCBI Taxonomy" id="276"/>
    <lineage>
        <taxon>Bacteria</taxon>
        <taxon>Thermotogati</taxon>
        <taxon>Deinococcota</taxon>
        <taxon>Deinococci</taxon>
        <taxon>Thermales</taxon>
        <taxon>Thermaceae</taxon>
        <taxon>Thermus</taxon>
    </lineage>
</organism>
<dbReference type="InterPro" id="IPR052703">
    <property type="entry name" value="Aromatic_CoA_ox/epox"/>
</dbReference>
<dbReference type="InterPro" id="IPR009078">
    <property type="entry name" value="Ferritin-like_SF"/>
</dbReference>
<sequence length="260" mass="29785">MPSWQDNDRAVAALVNLVVVLADNKYFLGRRISEWEVGAPGLEEAVASSALAQEELGHARVLYPLLDELPFPERPLPLEREGDRKRRYAVSFLDKPWGTWTEAVAAILLVDTALTTMLEHLTDSAWEPLARRAVRILQEEAFHLEFAEGRLRELAALPGVRGELEGHLRAFLPEMLLWFGPEGEEGVRELVREGLIRGGNEAWRQAYLGRIAPLLLEERLGVLPYPSWDVARRRYEYGELPWNHWNRLQRRLEAVSPVER</sequence>
<dbReference type="GO" id="GO:0010124">
    <property type="term" value="P:phenylacetate catabolic process"/>
    <property type="evidence" value="ECO:0007669"/>
    <property type="project" value="InterPro"/>
</dbReference>
<dbReference type="RefSeq" id="WP_038062304.1">
    <property type="nucleotide sequence ID" value="NZ_JPSL02000040.1"/>
</dbReference>
<dbReference type="PATRIC" id="fig|276.5.peg.660"/>
<dbReference type="Gene3D" id="1.20.1260.10">
    <property type="match status" value="1"/>
</dbReference>
<keyword evidence="2" id="KW-1185">Reference proteome</keyword>
<gene>
    <name evidence="1" type="ORF">THFILI_11740</name>
</gene>
<dbReference type="PANTHER" id="PTHR30458:SF0">
    <property type="entry name" value="1,2-PHENYLACETYL-COA EPOXIDASE, SUBUNIT C"/>
    <property type="match status" value="1"/>
</dbReference>
<dbReference type="Proteomes" id="UP000030364">
    <property type="component" value="Unassembled WGS sequence"/>
</dbReference>
<dbReference type="EMBL" id="JPSL02000040">
    <property type="protein sequence ID" value="KGQ22519.1"/>
    <property type="molecule type" value="Genomic_DNA"/>
</dbReference>
<protein>
    <submittedName>
        <fullName evidence="1">Phenylacetic acid catabolic</fullName>
    </submittedName>
</protein>
<dbReference type="STRING" id="276.THFILI_11740"/>
<proteinExistence type="predicted"/>
<dbReference type="OrthoDB" id="9789947at2"/>
<evidence type="ECO:0000313" key="2">
    <source>
        <dbReference type="Proteomes" id="UP000030364"/>
    </source>
</evidence>
<reference evidence="1 2" key="1">
    <citation type="journal article" date="2015" name="Genome Announc.">
        <title>Draft Genome Sequence of the Thermophile Thermus filiformis ATCC 43280, Producer of Carotenoid-(Di)glucoside-Branched Fatty Acid (Di)esters and Source of Hyperthermostable Enzymes of Biotechnological Interest.</title>
        <authorList>
            <person name="Mandelli F."/>
            <person name="Oliveira Ramires B."/>
            <person name="Couger M.B."/>
            <person name="Paixao D.A."/>
            <person name="Camilo C.M."/>
            <person name="Polikarpov I."/>
            <person name="Prade R."/>
            <person name="Riano-Pachon D.M."/>
            <person name="Squina F.M."/>
        </authorList>
    </citation>
    <scope>NUCLEOTIDE SEQUENCE [LARGE SCALE GENOMIC DNA]</scope>
    <source>
        <strain evidence="1 2">ATCC 43280</strain>
    </source>
</reference>
<dbReference type="AlphaFoldDB" id="A0A0A2XBH4"/>
<dbReference type="GO" id="GO:0005829">
    <property type="term" value="C:cytosol"/>
    <property type="evidence" value="ECO:0007669"/>
    <property type="project" value="TreeGrafter"/>
</dbReference>
<name>A0A0A2XBH4_THEFI</name>
<comment type="caution">
    <text evidence="1">The sequence shown here is derived from an EMBL/GenBank/DDBJ whole genome shotgun (WGS) entry which is preliminary data.</text>
</comment>